<evidence type="ECO:0000313" key="3">
    <source>
        <dbReference type="Proteomes" id="UP000570514"/>
    </source>
</evidence>
<dbReference type="SUPFAM" id="SSF50346">
    <property type="entry name" value="PRC-barrel domain"/>
    <property type="match status" value="1"/>
</dbReference>
<dbReference type="EMBL" id="JAASRM010000001">
    <property type="protein sequence ID" value="NIK86801.1"/>
    <property type="molecule type" value="Genomic_DNA"/>
</dbReference>
<keyword evidence="3" id="KW-1185">Reference proteome</keyword>
<accession>A0A846MUB8</accession>
<dbReference type="AlphaFoldDB" id="A0A846MUB8"/>
<comment type="caution">
    <text evidence="2">The sequence shown here is derived from an EMBL/GenBank/DDBJ whole genome shotgun (WGS) entry which is preliminary data.</text>
</comment>
<dbReference type="RefSeq" id="WP_167079837.1">
    <property type="nucleotide sequence ID" value="NZ_BAAADC010000001.1"/>
</dbReference>
<reference evidence="2 3" key="1">
    <citation type="submission" date="2020-03" db="EMBL/GenBank/DDBJ databases">
        <title>Genomic Encyclopedia of Type Strains, Phase IV (KMG-IV): sequencing the most valuable type-strain genomes for metagenomic binning, comparative biology and taxonomic classification.</title>
        <authorList>
            <person name="Goeker M."/>
        </authorList>
    </citation>
    <scope>NUCLEOTIDE SEQUENCE [LARGE SCALE GENOMIC DNA]</scope>
    <source>
        <strain evidence="2 3">DSM 19867</strain>
    </source>
</reference>
<feature type="signal peptide" evidence="1">
    <location>
        <begin position="1"/>
        <end position="20"/>
    </location>
</feature>
<dbReference type="Gene3D" id="2.30.30.240">
    <property type="entry name" value="PRC-barrel domain"/>
    <property type="match status" value="1"/>
</dbReference>
<evidence type="ECO:0000313" key="2">
    <source>
        <dbReference type="EMBL" id="NIK86801.1"/>
    </source>
</evidence>
<sequence length="194" mass="21902">MFARPLPVSFAFFLSLAAPAAAQPVSTPAEQTQTQQLNQNITDANRAADAKKAENNALYQQQQARYQEQLTVYKAGQKNYQERAAIYLAARDRYIAGHAQYQRATWPARYQQSLIVDTNDLLGARVRTSNGRTVGQVAEIALLDGRVDALRVTLDNRRGDVWVDSGDLRFDADKKVVMTNLNRRDLYIMTQETY</sequence>
<dbReference type="InterPro" id="IPR011033">
    <property type="entry name" value="PRC_barrel-like_sf"/>
</dbReference>
<name>A0A846MUB8_9PROT</name>
<keyword evidence="1" id="KW-0732">Signal</keyword>
<protein>
    <submittedName>
        <fullName evidence="2">Sporulation protein YlmC with PRC-barrel domain</fullName>
    </submittedName>
</protein>
<dbReference type="Proteomes" id="UP000570514">
    <property type="component" value="Unassembled WGS sequence"/>
</dbReference>
<proteinExistence type="predicted"/>
<gene>
    <name evidence="2" type="ORF">FHS83_000119</name>
</gene>
<organism evidence="2 3">
    <name type="scientific">Rhizomicrobium palustre</name>
    <dbReference type="NCBI Taxonomy" id="189966"/>
    <lineage>
        <taxon>Bacteria</taxon>
        <taxon>Pseudomonadati</taxon>
        <taxon>Pseudomonadota</taxon>
        <taxon>Alphaproteobacteria</taxon>
        <taxon>Micropepsales</taxon>
        <taxon>Micropepsaceae</taxon>
        <taxon>Rhizomicrobium</taxon>
    </lineage>
</organism>
<evidence type="ECO:0000256" key="1">
    <source>
        <dbReference type="SAM" id="SignalP"/>
    </source>
</evidence>
<feature type="chain" id="PRO_5032357879" evidence="1">
    <location>
        <begin position="21"/>
        <end position="194"/>
    </location>
</feature>